<reference evidence="13" key="2">
    <citation type="submission" date="2022-04" db="EMBL/GenBank/DDBJ databases">
        <title>Complete Genome Sequence of Flavobacterium sediminilitoris YSM-43, Isolated from a Tidal Sediment.</title>
        <authorList>
            <person name="Lee P.A."/>
        </authorList>
    </citation>
    <scope>NUCLEOTIDE SEQUENCE</scope>
    <source>
        <strain evidence="13">YSM-43</strain>
    </source>
</reference>
<dbReference type="EMBL" id="CP090145">
    <property type="protein sequence ID" value="UOX35405.1"/>
    <property type="molecule type" value="Genomic_DNA"/>
</dbReference>
<evidence type="ECO:0000256" key="3">
    <source>
        <dbReference type="ARBA" id="ARBA00022448"/>
    </source>
</evidence>
<keyword evidence="14" id="KW-1185">Reference proteome</keyword>
<evidence type="ECO:0000256" key="10">
    <source>
        <dbReference type="SAM" id="MobiDB-lite"/>
    </source>
</evidence>
<dbReference type="SUPFAM" id="SSF74653">
    <property type="entry name" value="TolA/TonB C-terminal domain"/>
    <property type="match status" value="1"/>
</dbReference>
<dbReference type="InterPro" id="IPR051045">
    <property type="entry name" value="TonB-dependent_transducer"/>
</dbReference>
<feature type="compositionally biased region" description="Polar residues" evidence="10">
    <location>
        <begin position="107"/>
        <end position="117"/>
    </location>
</feature>
<dbReference type="InterPro" id="IPR006260">
    <property type="entry name" value="TonB/TolA_C"/>
</dbReference>
<evidence type="ECO:0000256" key="7">
    <source>
        <dbReference type="ARBA" id="ARBA00022927"/>
    </source>
</evidence>
<evidence type="ECO:0000256" key="4">
    <source>
        <dbReference type="ARBA" id="ARBA00022475"/>
    </source>
</evidence>
<dbReference type="PANTHER" id="PTHR33446:SF2">
    <property type="entry name" value="PROTEIN TONB"/>
    <property type="match status" value="1"/>
</dbReference>
<feature type="transmembrane region" description="Helical" evidence="11">
    <location>
        <begin position="15"/>
        <end position="33"/>
    </location>
</feature>
<comment type="similarity">
    <text evidence="2">Belongs to the TonB family.</text>
</comment>
<dbReference type="InterPro" id="IPR037682">
    <property type="entry name" value="TonB_C"/>
</dbReference>
<feature type="region of interest" description="Disordered" evidence="10">
    <location>
        <begin position="100"/>
        <end position="141"/>
    </location>
</feature>
<dbReference type="NCBIfam" id="TIGR01352">
    <property type="entry name" value="tonB_Cterm"/>
    <property type="match status" value="1"/>
</dbReference>
<evidence type="ECO:0000256" key="11">
    <source>
        <dbReference type="SAM" id="Phobius"/>
    </source>
</evidence>
<evidence type="ECO:0000256" key="6">
    <source>
        <dbReference type="ARBA" id="ARBA00022692"/>
    </source>
</evidence>
<keyword evidence="9 11" id="KW-0472">Membrane</keyword>
<keyword evidence="8 11" id="KW-1133">Transmembrane helix</keyword>
<evidence type="ECO:0000256" key="2">
    <source>
        <dbReference type="ARBA" id="ARBA00006555"/>
    </source>
</evidence>
<dbReference type="PROSITE" id="PS52015">
    <property type="entry name" value="TONB_CTD"/>
    <property type="match status" value="1"/>
</dbReference>
<reference evidence="13" key="1">
    <citation type="submission" date="2021-12" db="EMBL/GenBank/DDBJ databases">
        <authorList>
            <person name="Cha I.-T."/>
            <person name="Lee K.-E."/>
            <person name="Park S.-J."/>
        </authorList>
    </citation>
    <scope>NUCLEOTIDE SEQUENCE</scope>
    <source>
        <strain evidence="13">YSM-43</strain>
    </source>
</reference>
<organism evidence="13 14">
    <name type="scientific">Flavobacterium sediminilitoris</name>
    <dbReference type="NCBI Taxonomy" id="2024526"/>
    <lineage>
        <taxon>Bacteria</taxon>
        <taxon>Pseudomonadati</taxon>
        <taxon>Bacteroidota</taxon>
        <taxon>Flavobacteriia</taxon>
        <taxon>Flavobacteriales</taxon>
        <taxon>Flavobacteriaceae</taxon>
        <taxon>Flavobacterium</taxon>
    </lineage>
</organism>
<keyword evidence="4" id="KW-1003">Cell membrane</keyword>
<evidence type="ECO:0000256" key="5">
    <source>
        <dbReference type="ARBA" id="ARBA00022519"/>
    </source>
</evidence>
<feature type="domain" description="TonB C-terminal" evidence="12">
    <location>
        <begin position="165"/>
        <end position="257"/>
    </location>
</feature>
<accession>A0ABY4HS13</accession>
<dbReference type="PANTHER" id="PTHR33446">
    <property type="entry name" value="PROTEIN TONB-RELATED"/>
    <property type="match status" value="1"/>
</dbReference>
<sequence length="257" mass="28690">MRVKNEFQKKAKNSVIYFQLGLIATMLAVLFVLEYNFQDVKKKEKEWVFKGPIVDEPFVYNPIEVKPEVTKPVSKPVTPVEPVIPQKVVTDFKVEDDKVEVEKEDNLATQDNTTKAENPTSNNSSTVNTGATTTPNSGPETILSVEQLPMFKACKGLSRAEQKECFESELAKVVSRNLIYPKDDYADGIQGRTFVEFIIDENGNITNVNSLGSGNATKEMKLAAEKAVKKVPKLIPAKQGDKNVKIKYVIPISFKMN</sequence>
<evidence type="ECO:0000256" key="1">
    <source>
        <dbReference type="ARBA" id="ARBA00004383"/>
    </source>
</evidence>
<evidence type="ECO:0000259" key="12">
    <source>
        <dbReference type="PROSITE" id="PS52015"/>
    </source>
</evidence>
<feature type="compositionally biased region" description="Low complexity" evidence="10">
    <location>
        <begin position="118"/>
        <end position="137"/>
    </location>
</feature>
<evidence type="ECO:0000313" key="13">
    <source>
        <dbReference type="EMBL" id="UOX35405.1"/>
    </source>
</evidence>
<dbReference type="Gene3D" id="3.30.1150.10">
    <property type="match status" value="1"/>
</dbReference>
<proteinExistence type="inferred from homology"/>
<keyword evidence="6 11" id="KW-0812">Transmembrane</keyword>
<dbReference type="Proteomes" id="UP000830454">
    <property type="component" value="Chromosome"/>
</dbReference>
<evidence type="ECO:0000313" key="14">
    <source>
        <dbReference type="Proteomes" id="UP000830454"/>
    </source>
</evidence>
<keyword evidence="3" id="KW-0813">Transport</keyword>
<protein>
    <submittedName>
        <fullName evidence="13">TonB family protein</fullName>
    </submittedName>
</protein>
<keyword evidence="5" id="KW-0997">Cell inner membrane</keyword>
<comment type="subcellular location">
    <subcellularLocation>
        <location evidence="1">Cell inner membrane</location>
        <topology evidence="1">Single-pass membrane protein</topology>
        <orientation evidence="1">Periplasmic side</orientation>
    </subcellularLocation>
</comment>
<evidence type="ECO:0000256" key="8">
    <source>
        <dbReference type="ARBA" id="ARBA00022989"/>
    </source>
</evidence>
<evidence type="ECO:0000256" key="9">
    <source>
        <dbReference type="ARBA" id="ARBA00023136"/>
    </source>
</evidence>
<keyword evidence="7" id="KW-0653">Protein transport</keyword>
<dbReference type="Pfam" id="PF03544">
    <property type="entry name" value="TonB_C"/>
    <property type="match status" value="1"/>
</dbReference>
<gene>
    <name evidence="13" type="ORF">LXD69_07765</name>
</gene>
<dbReference type="RefSeq" id="WP_246918618.1">
    <property type="nucleotide sequence ID" value="NZ_CP090145.1"/>
</dbReference>
<name>A0ABY4HS13_9FLAO</name>